<comment type="caution">
    <text evidence="1">The sequence shown here is derived from an EMBL/GenBank/DDBJ whole genome shotgun (WGS) entry which is preliminary data.</text>
</comment>
<dbReference type="AlphaFoldDB" id="A0A0G1XIW3"/>
<proteinExistence type="predicted"/>
<reference evidence="1 2" key="1">
    <citation type="journal article" date="2015" name="Nature">
        <title>rRNA introns, odd ribosomes, and small enigmatic genomes across a large radiation of phyla.</title>
        <authorList>
            <person name="Brown C.T."/>
            <person name="Hug L.A."/>
            <person name="Thomas B.C."/>
            <person name="Sharon I."/>
            <person name="Castelle C.J."/>
            <person name="Singh A."/>
            <person name="Wilkins M.J."/>
            <person name="Williams K.H."/>
            <person name="Banfield J.F."/>
        </authorList>
    </citation>
    <scope>NUCLEOTIDE SEQUENCE [LARGE SCALE GENOMIC DNA]</scope>
</reference>
<sequence length="280" mass="30909">MTSIAKMFGGKHSAQMVSKEKLADLIRQLRNQGIHHCRPVAQKMVEARGLFQVELGGRGDWKVVGSLQGRVHGDSPVRWMCATNGGAWVHAAAGWWRTREAAEAALEAALSEVYSDEIFAVKAEEERRSAGLALRDRFADRLRTLEMRRKAIGGWYDLSMGSEGFSMGGGTKPYTQEAIDALEVEIAENESKDQCRKAFAAEAPALVARLSAAGIKARIYYGVVELCRDSQWGNEFINHKVGDLERLRTFVQEAERPATPVDLTKVDLSGLFGGSVKKNR</sequence>
<dbReference type="Proteomes" id="UP000034054">
    <property type="component" value="Unassembled WGS sequence"/>
</dbReference>
<organism evidence="1 2">
    <name type="scientific">Candidatus Uhrbacteria bacterium GW2011_GWA2_52_8d</name>
    <dbReference type="NCBI Taxonomy" id="1618979"/>
    <lineage>
        <taxon>Bacteria</taxon>
        <taxon>Candidatus Uhriibacteriota</taxon>
    </lineage>
</organism>
<dbReference type="EMBL" id="LCRH01000065">
    <property type="protein sequence ID" value="KKW31138.1"/>
    <property type="molecule type" value="Genomic_DNA"/>
</dbReference>
<name>A0A0G1XIW3_9BACT</name>
<protein>
    <submittedName>
        <fullName evidence="1">Uncharacterized protein</fullName>
    </submittedName>
</protein>
<gene>
    <name evidence="1" type="ORF">UY76_C0065G0001</name>
</gene>
<evidence type="ECO:0000313" key="1">
    <source>
        <dbReference type="EMBL" id="KKW31138.1"/>
    </source>
</evidence>
<accession>A0A0G1XIW3</accession>
<evidence type="ECO:0000313" key="2">
    <source>
        <dbReference type="Proteomes" id="UP000034054"/>
    </source>
</evidence>